<proteinExistence type="predicted"/>
<name>A0AAD7AHH3_9AGAR</name>
<reference evidence="2" key="1">
    <citation type="submission" date="2023-03" db="EMBL/GenBank/DDBJ databases">
        <title>Massive genome expansion in bonnet fungi (Mycena s.s.) driven by repeated elements and novel gene families across ecological guilds.</title>
        <authorList>
            <consortium name="Lawrence Berkeley National Laboratory"/>
            <person name="Harder C.B."/>
            <person name="Miyauchi S."/>
            <person name="Viragh M."/>
            <person name="Kuo A."/>
            <person name="Thoen E."/>
            <person name="Andreopoulos B."/>
            <person name="Lu D."/>
            <person name="Skrede I."/>
            <person name="Drula E."/>
            <person name="Henrissat B."/>
            <person name="Morin E."/>
            <person name="Kohler A."/>
            <person name="Barry K."/>
            <person name="LaButti K."/>
            <person name="Morin E."/>
            <person name="Salamov A."/>
            <person name="Lipzen A."/>
            <person name="Mereny Z."/>
            <person name="Hegedus B."/>
            <person name="Baldrian P."/>
            <person name="Stursova M."/>
            <person name="Weitz H."/>
            <person name="Taylor A."/>
            <person name="Grigoriev I.V."/>
            <person name="Nagy L.G."/>
            <person name="Martin F."/>
            <person name="Kauserud H."/>
        </authorList>
    </citation>
    <scope>NUCLEOTIDE SEQUENCE</scope>
    <source>
        <strain evidence="2">CBHHK002</strain>
    </source>
</reference>
<dbReference type="Proteomes" id="UP001218218">
    <property type="component" value="Unassembled WGS sequence"/>
</dbReference>
<comment type="caution">
    <text evidence="2">The sequence shown here is derived from an EMBL/GenBank/DDBJ whole genome shotgun (WGS) entry which is preliminary data.</text>
</comment>
<evidence type="ECO:0000313" key="2">
    <source>
        <dbReference type="EMBL" id="KAJ7358036.1"/>
    </source>
</evidence>
<accession>A0AAD7AHH3</accession>
<feature type="compositionally biased region" description="Polar residues" evidence="1">
    <location>
        <begin position="385"/>
        <end position="395"/>
    </location>
</feature>
<dbReference type="EMBL" id="JARIHO010000007">
    <property type="protein sequence ID" value="KAJ7358036.1"/>
    <property type="molecule type" value="Genomic_DNA"/>
</dbReference>
<feature type="compositionally biased region" description="Basic and acidic residues" evidence="1">
    <location>
        <begin position="396"/>
        <end position="413"/>
    </location>
</feature>
<evidence type="ECO:0000313" key="3">
    <source>
        <dbReference type="Proteomes" id="UP001218218"/>
    </source>
</evidence>
<sequence length="433" mass="47790">MATCGPCRQCPSGDCVAFTVCPDISLWQTLMQSLSHLTEAPVIASTLRLTMMQPQKSLPLTEAVAMLLDVQAFKQQFLQDIPGCTLCEGVMASALHPHESGWRWYPCEPHRDSCGANRPPREPTQTSAAVILLYIIDPLDQQSGRLFLEVPTGHTPTPFAMSPQSVPDTEHPELYTNDPRLFGNEDAHFITTLNHFNLILKFKVPVALDGGEDGEFIFYSQLCDSVMQHFTDHNLRFSTPSPSLAPPEPMPLVVRDHNARNAWHALCLLAYPWTLVGLGTKPTRGFRRKLHAAAAAWFDFKILSLQLHTLWSSMPDTVNPGRAIYFIAPKAGPLEGPLPDQFSLSVHGCFALHLQHALGDLAPELYPIECGPTCPSDNLPPPGQITAQNVSSSRLNESESLTHDSDQENEQVRRTMALSLDQVRSVDAQSTST</sequence>
<keyword evidence="3" id="KW-1185">Reference proteome</keyword>
<organism evidence="2 3">
    <name type="scientific">Mycena albidolilacea</name>
    <dbReference type="NCBI Taxonomy" id="1033008"/>
    <lineage>
        <taxon>Eukaryota</taxon>
        <taxon>Fungi</taxon>
        <taxon>Dikarya</taxon>
        <taxon>Basidiomycota</taxon>
        <taxon>Agaricomycotina</taxon>
        <taxon>Agaricomycetes</taxon>
        <taxon>Agaricomycetidae</taxon>
        <taxon>Agaricales</taxon>
        <taxon>Marasmiineae</taxon>
        <taxon>Mycenaceae</taxon>
        <taxon>Mycena</taxon>
    </lineage>
</organism>
<dbReference type="AlphaFoldDB" id="A0AAD7AHH3"/>
<gene>
    <name evidence="2" type="ORF">DFH08DRAFT_1042792</name>
</gene>
<protein>
    <submittedName>
        <fullName evidence="2">Uncharacterized protein</fullName>
    </submittedName>
</protein>
<feature type="region of interest" description="Disordered" evidence="1">
    <location>
        <begin position="377"/>
        <end position="413"/>
    </location>
</feature>
<evidence type="ECO:0000256" key="1">
    <source>
        <dbReference type="SAM" id="MobiDB-lite"/>
    </source>
</evidence>